<keyword evidence="5" id="KW-0443">Lipid metabolism</keyword>
<organism evidence="8 9">
    <name type="scientific">Coniophora puteana (strain RWD-64-598)</name>
    <name type="common">Brown rot fungus</name>
    <dbReference type="NCBI Taxonomy" id="741705"/>
    <lineage>
        <taxon>Eukaryota</taxon>
        <taxon>Fungi</taxon>
        <taxon>Dikarya</taxon>
        <taxon>Basidiomycota</taxon>
        <taxon>Agaricomycotina</taxon>
        <taxon>Agaricomycetes</taxon>
        <taxon>Agaricomycetidae</taxon>
        <taxon>Boletales</taxon>
        <taxon>Coniophorineae</taxon>
        <taxon>Coniophoraceae</taxon>
        <taxon>Coniophora</taxon>
    </lineage>
</organism>
<dbReference type="GO" id="GO:0005789">
    <property type="term" value="C:endoplasmic reticulum membrane"/>
    <property type="evidence" value="ECO:0007669"/>
    <property type="project" value="TreeGrafter"/>
</dbReference>
<dbReference type="KEGG" id="cput:CONPUDRAFT_106598"/>
<feature type="region of interest" description="Disordered" evidence="7">
    <location>
        <begin position="427"/>
        <end position="505"/>
    </location>
</feature>
<evidence type="ECO:0000313" key="8">
    <source>
        <dbReference type="EMBL" id="EIW79908.1"/>
    </source>
</evidence>
<comment type="caution">
    <text evidence="8">The sequence shown here is derived from an EMBL/GenBank/DDBJ whole genome shotgun (WGS) entry which is preliminary data.</text>
</comment>
<dbReference type="PANTHER" id="PTHR43647:SF1">
    <property type="entry name" value="3-KETO-STEROID REDUCTASE ERG27"/>
    <property type="match status" value="1"/>
</dbReference>
<dbReference type="GO" id="GO:0006694">
    <property type="term" value="P:steroid biosynthetic process"/>
    <property type="evidence" value="ECO:0007669"/>
    <property type="project" value="UniProtKB-KW"/>
</dbReference>
<keyword evidence="2" id="KW-0521">NADP</keyword>
<sequence length="647" mass="70204">MGKPNPVVVVTGANGGVGFGICRRLLIQLCYAVPPDASIDRTLPRPQSHWLSACENVTLVLACRNVESAKRARQRLLKALDKEAFRQRKFKPRGSTRAERIRQNVDIRVHHLDLTVASSVLEFAEWLQQICPYVSHLICNAAMAPLDDHQGARRAARHQRDDTCPATVPEIMAQQSGEKSADGLGLVWQCNLFGHYMLYRALSPLFSVYSQKTGQSPRIIWMSTMTSRADDYDADDWQLLRTKKPYLHSKYQMELVANYFNLEPRKNPLEAFTFPQPRHFVVQPGVVLTKLYSLNGSGLRAATRSATVFLARLFGSHNHPRTTCKAAISAVHAALVELPMCTQSSTSAVVERSAVPGIKLHSRSPMFGKAYVDISEYPGGWSVAEACKARDLVGRCDELYDALVRGLHKTKLIGDVDEWDSAFRGNAKAGGGGGGGGGLESELESSGDESSRLESDEGSVGSREDTVLHLDEDEGGVRRVSGGESVSTHCSSLDPDSDSATETFNSTSQDLIETVGRASLDPAEIELPPSLATSVCFSSALNSREGTPRSSVDTQITIGTLHLSVLESSRDEARHSIPEAESDAGSLALDDGAHATAVLEDSEDEGEDGMQPSVITSSDRASYNDGPEQLESTQDVSNPEHTTSPAP</sequence>
<dbReference type="SUPFAM" id="SSF51735">
    <property type="entry name" value="NAD(P)-binding Rossmann-fold domains"/>
    <property type="match status" value="1"/>
</dbReference>
<dbReference type="RefSeq" id="XP_007770233.1">
    <property type="nucleotide sequence ID" value="XM_007772043.1"/>
</dbReference>
<evidence type="ECO:0000256" key="3">
    <source>
        <dbReference type="ARBA" id="ARBA00022955"/>
    </source>
</evidence>
<evidence type="ECO:0000256" key="2">
    <source>
        <dbReference type="ARBA" id="ARBA00022857"/>
    </source>
</evidence>
<dbReference type="OrthoDB" id="9989144at2759"/>
<feature type="compositionally biased region" description="Low complexity" evidence="7">
    <location>
        <begin position="478"/>
        <end position="487"/>
    </location>
</feature>
<evidence type="ECO:0000313" key="9">
    <source>
        <dbReference type="Proteomes" id="UP000053558"/>
    </source>
</evidence>
<keyword evidence="4" id="KW-0560">Oxidoreductase</keyword>
<evidence type="ECO:0000256" key="1">
    <source>
        <dbReference type="ARBA" id="ARBA00022516"/>
    </source>
</evidence>
<dbReference type="InterPro" id="IPR051593">
    <property type="entry name" value="Ergosterol_Biosynth_ERG27"/>
</dbReference>
<dbReference type="GO" id="GO:0000253">
    <property type="term" value="F:3-beta-hydroxysteroid 3-dehydrogenase (NADP+) activity"/>
    <property type="evidence" value="ECO:0007669"/>
    <property type="project" value="TreeGrafter"/>
</dbReference>
<keyword evidence="1" id="KW-0444">Lipid biosynthesis</keyword>
<feature type="compositionally biased region" description="Polar residues" evidence="7">
    <location>
        <begin position="630"/>
        <end position="647"/>
    </location>
</feature>
<dbReference type="EMBL" id="JH711580">
    <property type="protein sequence ID" value="EIW79908.1"/>
    <property type="molecule type" value="Genomic_DNA"/>
</dbReference>
<accession>A0A5M3ML60</accession>
<evidence type="ECO:0000256" key="6">
    <source>
        <dbReference type="ARBA" id="ARBA00023593"/>
    </source>
</evidence>
<dbReference type="Gene3D" id="3.40.50.720">
    <property type="entry name" value="NAD(P)-binding Rossmann-like Domain"/>
    <property type="match status" value="1"/>
</dbReference>
<dbReference type="PANTHER" id="PTHR43647">
    <property type="entry name" value="DEHYDROGENASE"/>
    <property type="match status" value="1"/>
</dbReference>
<name>A0A5M3ML60_CONPW</name>
<dbReference type="GO" id="GO:0005811">
    <property type="term" value="C:lipid droplet"/>
    <property type="evidence" value="ECO:0007669"/>
    <property type="project" value="TreeGrafter"/>
</dbReference>
<evidence type="ECO:0000256" key="4">
    <source>
        <dbReference type="ARBA" id="ARBA00023002"/>
    </source>
</evidence>
<evidence type="ECO:0000256" key="5">
    <source>
        <dbReference type="ARBA" id="ARBA00023098"/>
    </source>
</evidence>
<keyword evidence="3" id="KW-0752">Steroid biosynthesis</keyword>
<keyword evidence="9" id="KW-1185">Reference proteome</keyword>
<feature type="compositionally biased region" description="Gly residues" evidence="7">
    <location>
        <begin position="428"/>
        <end position="439"/>
    </location>
</feature>
<evidence type="ECO:0008006" key="10">
    <source>
        <dbReference type="Google" id="ProtNLM"/>
    </source>
</evidence>
<feature type="compositionally biased region" description="Basic and acidic residues" evidence="7">
    <location>
        <begin position="569"/>
        <end position="578"/>
    </location>
</feature>
<evidence type="ECO:0000256" key="7">
    <source>
        <dbReference type="SAM" id="MobiDB-lite"/>
    </source>
</evidence>
<dbReference type="GeneID" id="19198601"/>
<dbReference type="GO" id="GO:0005741">
    <property type="term" value="C:mitochondrial outer membrane"/>
    <property type="evidence" value="ECO:0007669"/>
    <property type="project" value="TreeGrafter"/>
</dbReference>
<protein>
    <recommendedName>
        <fullName evidence="10">NAD(P)-binding protein</fullName>
    </recommendedName>
</protein>
<comment type="similarity">
    <text evidence="6">Belongs to the short-chain dehydrogenases/reductases (SDR) family. ERG27 subfamily.</text>
</comment>
<dbReference type="InterPro" id="IPR036291">
    <property type="entry name" value="NAD(P)-bd_dom_sf"/>
</dbReference>
<dbReference type="Proteomes" id="UP000053558">
    <property type="component" value="Unassembled WGS sequence"/>
</dbReference>
<proteinExistence type="inferred from homology"/>
<dbReference type="AlphaFoldDB" id="A0A5M3ML60"/>
<gene>
    <name evidence="8" type="ORF">CONPUDRAFT_106598</name>
</gene>
<reference evidence="9" key="1">
    <citation type="journal article" date="2012" name="Science">
        <title>The Paleozoic origin of enzymatic lignin decomposition reconstructed from 31 fungal genomes.</title>
        <authorList>
            <person name="Floudas D."/>
            <person name="Binder M."/>
            <person name="Riley R."/>
            <person name="Barry K."/>
            <person name="Blanchette R.A."/>
            <person name="Henrissat B."/>
            <person name="Martinez A.T."/>
            <person name="Otillar R."/>
            <person name="Spatafora J.W."/>
            <person name="Yadav J.S."/>
            <person name="Aerts A."/>
            <person name="Benoit I."/>
            <person name="Boyd A."/>
            <person name="Carlson A."/>
            <person name="Copeland A."/>
            <person name="Coutinho P.M."/>
            <person name="de Vries R.P."/>
            <person name="Ferreira P."/>
            <person name="Findley K."/>
            <person name="Foster B."/>
            <person name="Gaskell J."/>
            <person name="Glotzer D."/>
            <person name="Gorecki P."/>
            <person name="Heitman J."/>
            <person name="Hesse C."/>
            <person name="Hori C."/>
            <person name="Igarashi K."/>
            <person name="Jurgens J.A."/>
            <person name="Kallen N."/>
            <person name="Kersten P."/>
            <person name="Kohler A."/>
            <person name="Kuees U."/>
            <person name="Kumar T.K.A."/>
            <person name="Kuo A."/>
            <person name="LaButti K."/>
            <person name="Larrondo L.F."/>
            <person name="Lindquist E."/>
            <person name="Ling A."/>
            <person name="Lombard V."/>
            <person name="Lucas S."/>
            <person name="Lundell T."/>
            <person name="Martin R."/>
            <person name="McLaughlin D.J."/>
            <person name="Morgenstern I."/>
            <person name="Morin E."/>
            <person name="Murat C."/>
            <person name="Nagy L.G."/>
            <person name="Nolan M."/>
            <person name="Ohm R.A."/>
            <person name="Patyshakuliyeva A."/>
            <person name="Rokas A."/>
            <person name="Ruiz-Duenas F.J."/>
            <person name="Sabat G."/>
            <person name="Salamov A."/>
            <person name="Samejima M."/>
            <person name="Schmutz J."/>
            <person name="Slot J.C."/>
            <person name="St John F."/>
            <person name="Stenlid J."/>
            <person name="Sun H."/>
            <person name="Sun S."/>
            <person name="Syed K."/>
            <person name="Tsang A."/>
            <person name="Wiebenga A."/>
            <person name="Young D."/>
            <person name="Pisabarro A."/>
            <person name="Eastwood D.C."/>
            <person name="Martin F."/>
            <person name="Cullen D."/>
            <person name="Grigoriev I.V."/>
            <person name="Hibbett D.S."/>
        </authorList>
    </citation>
    <scope>NUCLEOTIDE SEQUENCE [LARGE SCALE GENOMIC DNA]</scope>
    <source>
        <strain evidence="9">RWD-64-598 SS2</strain>
    </source>
</reference>
<feature type="region of interest" description="Disordered" evidence="7">
    <location>
        <begin position="569"/>
        <end position="647"/>
    </location>
</feature>